<keyword evidence="10" id="KW-0406">Ion transport</keyword>
<dbReference type="SUPFAM" id="SSF56112">
    <property type="entry name" value="Protein kinase-like (PK-like)"/>
    <property type="match status" value="1"/>
</dbReference>
<feature type="compositionally biased region" description="Polar residues" evidence="14">
    <location>
        <begin position="14"/>
        <end position="24"/>
    </location>
</feature>
<accession>A0A1R3H9H2</accession>
<evidence type="ECO:0000313" key="17">
    <source>
        <dbReference type="EMBL" id="OMO67014.1"/>
    </source>
</evidence>
<evidence type="ECO:0000256" key="10">
    <source>
        <dbReference type="ARBA" id="ARBA00023065"/>
    </source>
</evidence>
<evidence type="ECO:0000256" key="15">
    <source>
        <dbReference type="SAM" id="Phobius"/>
    </source>
</evidence>
<dbReference type="PROSITE" id="PS50011">
    <property type="entry name" value="PROTEIN_KINASE_DOM"/>
    <property type="match status" value="1"/>
</dbReference>
<dbReference type="AlphaFoldDB" id="A0A1R3H9H2"/>
<dbReference type="CDD" id="cd13999">
    <property type="entry name" value="STKc_MAP3K-like"/>
    <property type="match status" value="1"/>
</dbReference>
<feature type="transmembrane region" description="Helical" evidence="15">
    <location>
        <begin position="709"/>
        <end position="729"/>
    </location>
</feature>
<dbReference type="Pfam" id="PF00069">
    <property type="entry name" value="Pkinase"/>
    <property type="match status" value="1"/>
</dbReference>
<organism evidence="17 18">
    <name type="scientific">Corchorus capsularis</name>
    <name type="common">Jute</name>
    <dbReference type="NCBI Taxonomy" id="210143"/>
    <lineage>
        <taxon>Eukaryota</taxon>
        <taxon>Viridiplantae</taxon>
        <taxon>Streptophyta</taxon>
        <taxon>Embryophyta</taxon>
        <taxon>Tracheophyta</taxon>
        <taxon>Spermatophyta</taxon>
        <taxon>Magnoliopsida</taxon>
        <taxon>eudicotyledons</taxon>
        <taxon>Gunneridae</taxon>
        <taxon>Pentapetalae</taxon>
        <taxon>rosids</taxon>
        <taxon>malvids</taxon>
        <taxon>Malvales</taxon>
        <taxon>Malvaceae</taxon>
        <taxon>Grewioideae</taxon>
        <taxon>Apeibeae</taxon>
        <taxon>Corchorus</taxon>
    </lineage>
</organism>
<dbReference type="InterPro" id="IPR011009">
    <property type="entry name" value="Kinase-like_dom_sf"/>
</dbReference>
<dbReference type="SMART" id="SM00220">
    <property type="entry name" value="S_TKc"/>
    <property type="match status" value="1"/>
</dbReference>
<evidence type="ECO:0000313" key="18">
    <source>
        <dbReference type="Proteomes" id="UP000188268"/>
    </source>
</evidence>
<dbReference type="GO" id="GO:0005524">
    <property type="term" value="F:ATP binding"/>
    <property type="evidence" value="ECO:0007669"/>
    <property type="project" value="UniProtKB-UniRule"/>
</dbReference>
<keyword evidence="3" id="KW-0813">Transport</keyword>
<dbReference type="GO" id="GO:0050982">
    <property type="term" value="P:detection of mechanical stimulus"/>
    <property type="evidence" value="ECO:0007669"/>
    <property type="project" value="TreeGrafter"/>
</dbReference>
<keyword evidence="6 13" id="KW-0547">Nucleotide-binding</keyword>
<dbReference type="InterPro" id="IPR016688">
    <property type="entry name" value="MscS-like_plants/fungi"/>
</dbReference>
<proteinExistence type="inferred from homology"/>
<evidence type="ECO:0000256" key="11">
    <source>
        <dbReference type="ARBA" id="ARBA00023136"/>
    </source>
</evidence>
<feature type="compositionally biased region" description="Polar residues" evidence="14">
    <location>
        <begin position="488"/>
        <end position="499"/>
    </location>
</feature>
<keyword evidence="4" id="KW-0808">Transferase</keyword>
<feature type="region of interest" description="Disordered" evidence="14">
    <location>
        <begin position="486"/>
        <end position="557"/>
    </location>
</feature>
<comment type="subcellular location">
    <subcellularLocation>
        <location evidence="1">Membrane</location>
        <topology evidence="1">Multi-pass membrane protein</topology>
    </subcellularLocation>
</comment>
<dbReference type="InterPro" id="IPR023408">
    <property type="entry name" value="MscS_beta-dom_sf"/>
</dbReference>
<name>A0A1R3H9H2_COCAP</name>
<evidence type="ECO:0000256" key="12">
    <source>
        <dbReference type="ARBA" id="ARBA00023303"/>
    </source>
</evidence>
<keyword evidence="18" id="KW-1185">Reference proteome</keyword>
<evidence type="ECO:0000256" key="14">
    <source>
        <dbReference type="SAM" id="MobiDB-lite"/>
    </source>
</evidence>
<keyword evidence="8 13" id="KW-0067">ATP-binding</keyword>
<dbReference type="FunFam" id="2.30.30.60:FF:000003">
    <property type="entry name" value="Predicted mechanosensitive ion channel"/>
    <property type="match status" value="1"/>
</dbReference>
<keyword evidence="5 15" id="KW-0812">Transmembrane</keyword>
<evidence type="ECO:0000256" key="9">
    <source>
        <dbReference type="ARBA" id="ARBA00022989"/>
    </source>
</evidence>
<evidence type="ECO:0000256" key="1">
    <source>
        <dbReference type="ARBA" id="ARBA00004141"/>
    </source>
</evidence>
<dbReference type="GO" id="GO:0008381">
    <property type="term" value="F:mechanosensitive monoatomic ion channel activity"/>
    <property type="evidence" value="ECO:0007669"/>
    <property type="project" value="TreeGrafter"/>
</dbReference>
<dbReference type="STRING" id="210143.A0A1R3H9H2"/>
<comment type="similarity">
    <text evidence="2">Belongs to the MscS (TC 1.A.23) family.</text>
</comment>
<feature type="transmembrane region" description="Helical" evidence="15">
    <location>
        <begin position="741"/>
        <end position="765"/>
    </location>
</feature>
<comment type="caution">
    <text evidence="17">The sequence shown here is derived from an EMBL/GenBank/DDBJ whole genome shotgun (WGS) entry which is preliminary data.</text>
</comment>
<evidence type="ECO:0000259" key="16">
    <source>
        <dbReference type="PROSITE" id="PS50011"/>
    </source>
</evidence>
<dbReference type="InterPro" id="IPR010920">
    <property type="entry name" value="LSM_dom_sf"/>
</dbReference>
<evidence type="ECO:0000256" key="6">
    <source>
        <dbReference type="ARBA" id="ARBA00022741"/>
    </source>
</evidence>
<keyword evidence="11 15" id="KW-0472">Membrane</keyword>
<dbReference type="GO" id="GO:0006820">
    <property type="term" value="P:monoatomic anion transport"/>
    <property type="evidence" value="ECO:0007669"/>
    <property type="project" value="TreeGrafter"/>
</dbReference>
<keyword evidence="7" id="KW-0418">Kinase</keyword>
<feature type="region of interest" description="Disordered" evidence="14">
    <location>
        <begin position="1"/>
        <end position="30"/>
    </location>
</feature>
<dbReference type="InterPro" id="IPR008271">
    <property type="entry name" value="Ser/Thr_kinase_AS"/>
</dbReference>
<feature type="compositionally biased region" description="Low complexity" evidence="14">
    <location>
        <begin position="63"/>
        <end position="75"/>
    </location>
</feature>
<evidence type="ECO:0000256" key="8">
    <source>
        <dbReference type="ARBA" id="ARBA00022840"/>
    </source>
</evidence>
<evidence type="ECO:0000256" key="13">
    <source>
        <dbReference type="PROSITE-ProRule" id="PRU10141"/>
    </source>
</evidence>
<dbReference type="InterPro" id="IPR000719">
    <property type="entry name" value="Prot_kinase_dom"/>
</dbReference>
<dbReference type="OrthoDB" id="10261027at2759"/>
<feature type="region of interest" description="Disordered" evidence="14">
    <location>
        <begin position="54"/>
        <end position="83"/>
    </location>
</feature>
<dbReference type="Proteomes" id="UP000188268">
    <property type="component" value="Unassembled WGS sequence"/>
</dbReference>
<sequence>MSSAAGITPETKAASLSHNNQQALERSPVVKVEKANKSRQFRCRFNDCLGMGSVVSTSPKPQPQRQPQQQRLQRPTSKLEQQVTELEKEVQKQKEIRSMYKKRMERTQDYLRYCLQIAQENGFLDHIINSKHPISPNLFNLNASPQAPTPLPSPPFLFNQSDLGMLINQARTNGWYIDPYEIQLQEVIGRGSTADIYRGVWRGMDVAIKCIYPDFFDKNENGVSFFAQEVETLSRQRHRYVLQLMGACLDPPTKAWVVTEFLGMTLKDWLHGPGNNRRKQRAAALPPFEERLTRALEIAQAMQYLHEQKPKLIHRDLKPSNIFLDDAKHVRVADFGHARFLHEEEMALTGETGTYVYMAPEVIRSEPYDEKCDVYSFGIILNELITGNYPYIETDYGPARIALEVGEGKLRPELPEDINGDHGELIDLICLSWHGDASLVKFRISYTKSLDRVAEDRSTLVLMETKDMMAEKTRAGQVVINVPGEETLNGSQDSVNKASPESAAVTTGLAKSVPVSSASPETPKVGASPNKPPRPATAAEPPIRRRSLRGKKGKKSKTTTFIDMGKVHKLKREKVSAWHMKVLADAIMNSRLATVSNAFDEYNFDEGAEQAKEITNEEEARFIAHEIFHHVAAHDSNHHRNYIDEDDLLRFVIREEVEMVFPLFEGSLSTGRIDRKSFTNWVIKVYNDRKTLAHGLNDTKTAVKQLDKLVTAVLVIATVIIWLLLVEIATTKVLLVLSSQLVVATFMFGNTCKTIFEAIIFVFVMHPFDVGDRCVVDGVPMLVEEMNILTTVFLKLDNEKVYYPNSVLATKPISNYYRSPDMGDTIEFSIDFMTPVELIGKLREEIKLHFESNPVWHPHHLVVVKEIENVNKIKMALYCNHTMNFQDYREKNKRRTELVIELKRIFEKLGIRYNLLPQHVNFNQVHKERPEATYPTT</sequence>
<dbReference type="EMBL" id="AWWV01012460">
    <property type="protein sequence ID" value="OMO67014.1"/>
    <property type="molecule type" value="Genomic_DNA"/>
</dbReference>
<reference evidence="17 18" key="1">
    <citation type="submission" date="2013-09" db="EMBL/GenBank/DDBJ databases">
        <title>Corchorus capsularis genome sequencing.</title>
        <authorList>
            <person name="Alam M."/>
            <person name="Haque M.S."/>
            <person name="Islam M.S."/>
            <person name="Emdad E.M."/>
            <person name="Islam M.M."/>
            <person name="Ahmed B."/>
            <person name="Halim A."/>
            <person name="Hossen Q.M.M."/>
            <person name="Hossain M.Z."/>
            <person name="Ahmed R."/>
            <person name="Khan M.M."/>
            <person name="Islam R."/>
            <person name="Rashid M.M."/>
            <person name="Khan S.A."/>
            <person name="Rahman M.S."/>
            <person name="Alam M."/>
        </authorList>
    </citation>
    <scope>NUCLEOTIDE SEQUENCE [LARGE SCALE GENOMIC DNA]</scope>
    <source>
        <strain evidence="18">cv. CVL-1</strain>
        <tissue evidence="17">Whole seedling</tissue>
    </source>
</reference>
<evidence type="ECO:0000256" key="4">
    <source>
        <dbReference type="ARBA" id="ARBA00022679"/>
    </source>
</evidence>
<dbReference type="OMA" id="FRCENDH"/>
<keyword evidence="12" id="KW-0407">Ion channel</keyword>
<dbReference type="Gene3D" id="2.30.30.60">
    <property type="match status" value="1"/>
</dbReference>
<dbReference type="GO" id="GO:0004672">
    <property type="term" value="F:protein kinase activity"/>
    <property type="evidence" value="ECO:0007669"/>
    <property type="project" value="InterPro"/>
</dbReference>
<dbReference type="InterPro" id="IPR017441">
    <property type="entry name" value="Protein_kinase_ATP_BS"/>
</dbReference>
<dbReference type="PANTHER" id="PTHR31618">
    <property type="entry name" value="MECHANOSENSITIVE ION CHANNEL PROTEIN 5"/>
    <property type="match status" value="1"/>
</dbReference>
<dbReference type="InterPro" id="IPR006685">
    <property type="entry name" value="MscS_channel_2nd"/>
</dbReference>
<dbReference type="PROSITE" id="PS00108">
    <property type="entry name" value="PROTEIN_KINASE_ST"/>
    <property type="match status" value="1"/>
</dbReference>
<feature type="domain" description="Protein kinase" evidence="16">
    <location>
        <begin position="182"/>
        <end position="488"/>
    </location>
</feature>
<evidence type="ECO:0000256" key="3">
    <source>
        <dbReference type="ARBA" id="ARBA00022448"/>
    </source>
</evidence>
<protein>
    <recommendedName>
        <fullName evidence="16">Protein kinase domain-containing protein</fullName>
    </recommendedName>
</protein>
<dbReference type="GO" id="GO:0005886">
    <property type="term" value="C:plasma membrane"/>
    <property type="evidence" value="ECO:0007669"/>
    <property type="project" value="TreeGrafter"/>
</dbReference>
<dbReference type="Gramene" id="OMO67014">
    <property type="protein sequence ID" value="OMO67014"/>
    <property type="gene ID" value="CCACVL1_20857"/>
</dbReference>
<feature type="compositionally biased region" description="Basic residues" evidence="14">
    <location>
        <begin position="544"/>
        <end position="557"/>
    </location>
</feature>
<feature type="binding site" evidence="13">
    <location>
        <position position="209"/>
    </location>
    <ligand>
        <name>ATP</name>
        <dbReference type="ChEBI" id="CHEBI:30616"/>
    </ligand>
</feature>
<dbReference type="Pfam" id="PF00924">
    <property type="entry name" value="MS_channel_2nd"/>
    <property type="match status" value="1"/>
</dbReference>
<dbReference type="SUPFAM" id="SSF50182">
    <property type="entry name" value="Sm-like ribonucleoproteins"/>
    <property type="match status" value="1"/>
</dbReference>
<evidence type="ECO:0000256" key="7">
    <source>
        <dbReference type="ARBA" id="ARBA00022777"/>
    </source>
</evidence>
<keyword evidence="9 15" id="KW-1133">Transmembrane helix</keyword>
<dbReference type="PANTHER" id="PTHR31618:SF20">
    <property type="entry name" value="MECHANOSENSITIVE ION CHANNEL PROTEIN 10"/>
    <property type="match status" value="1"/>
</dbReference>
<dbReference type="Gene3D" id="3.30.200.20">
    <property type="entry name" value="Phosphorylase Kinase, domain 1"/>
    <property type="match status" value="1"/>
</dbReference>
<evidence type="ECO:0000256" key="5">
    <source>
        <dbReference type="ARBA" id="ARBA00022692"/>
    </source>
</evidence>
<dbReference type="PROSITE" id="PS00107">
    <property type="entry name" value="PROTEIN_KINASE_ATP"/>
    <property type="match status" value="1"/>
</dbReference>
<dbReference type="Gene3D" id="1.10.510.10">
    <property type="entry name" value="Transferase(Phosphotransferase) domain 1"/>
    <property type="match status" value="1"/>
</dbReference>
<gene>
    <name evidence="17" type="ORF">CCACVL1_20857</name>
</gene>
<evidence type="ECO:0000256" key="2">
    <source>
        <dbReference type="ARBA" id="ARBA00008017"/>
    </source>
</evidence>